<dbReference type="Pfam" id="PF20684">
    <property type="entry name" value="Fung_rhodopsin"/>
    <property type="match status" value="1"/>
</dbReference>
<dbReference type="EMBL" id="KB908581">
    <property type="protein sequence ID" value="EOA87612.1"/>
    <property type="molecule type" value="Genomic_DNA"/>
</dbReference>
<keyword evidence="4 6" id="KW-0472">Membrane</keyword>
<evidence type="ECO:0000256" key="4">
    <source>
        <dbReference type="ARBA" id="ARBA00023136"/>
    </source>
</evidence>
<protein>
    <recommendedName>
        <fullName evidence="7">Rhodopsin domain-containing protein</fullName>
    </recommendedName>
</protein>
<sequence length="390" mass="44501">MTDNPSIMANGFTQVITMMMQNPPDPNEHIPLSNKKGTIFGTTITFLVISWLFVAFRLHTRLIVLREPGLDDLFVALAAVFHLVSTIAFLCCTNYGLGKHLIFVLGMIQPTMMWLYITNGAYNTTTGLIKISLLLQYLRLFREGIRRIVCIVLLVMVICWAMAFAFMAWFPCFPVSGFWDRTKAAKCYGYGYRSTLETKHLMLAFSATNMIFDVSIFAIPLTEYFRKDLRRRQVLAMTGLFTLGAIAVMMAILRLWSTFKHNASSAQSFDFVWWYPEVLIISSLEVSFAIMCASMPIFWPTVMISWGHIFVTNEVRVTSHERLGSVSQEAYELKRTESVKSNESTRILESPASDQGNLFERYYRIEMIKSEGLGVTHIEAHHQAPKELPL</sequence>
<dbReference type="GO" id="GO:0016020">
    <property type="term" value="C:membrane"/>
    <property type="evidence" value="ECO:0007669"/>
    <property type="project" value="UniProtKB-SubCell"/>
</dbReference>
<feature type="transmembrane region" description="Helical" evidence="6">
    <location>
        <begin position="39"/>
        <end position="58"/>
    </location>
</feature>
<feature type="transmembrane region" description="Helical" evidence="6">
    <location>
        <begin position="273"/>
        <end position="299"/>
    </location>
</feature>
<feature type="transmembrane region" description="Helical" evidence="6">
    <location>
        <begin position="201"/>
        <end position="222"/>
    </location>
</feature>
<accession>R0KHW2</accession>
<proteinExistence type="inferred from homology"/>
<dbReference type="RefSeq" id="XP_008024716.1">
    <property type="nucleotide sequence ID" value="XM_008026525.1"/>
</dbReference>
<dbReference type="GeneID" id="19403226"/>
<evidence type="ECO:0000256" key="3">
    <source>
        <dbReference type="ARBA" id="ARBA00022989"/>
    </source>
</evidence>
<comment type="similarity">
    <text evidence="5">Belongs to the SAT4 family.</text>
</comment>
<evidence type="ECO:0000256" key="6">
    <source>
        <dbReference type="SAM" id="Phobius"/>
    </source>
</evidence>
<feature type="domain" description="Rhodopsin" evidence="7">
    <location>
        <begin position="56"/>
        <end position="302"/>
    </location>
</feature>
<dbReference type="eggNOG" id="ENOG502SNIC">
    <property type="taxonomic scope" value="Eukaryota"/>
</dbReference>
<evidence type="ECO:0000256" key="5">
    <source>
        <dbReference type="ARBA" id="ARBA00038359"/>
    </source>
</evidence>
<evidence type="ECO:0000313" key="9">
    <source>
        <dbReference type="Proteomes" id="UP000016935"/>
    </source>
</evidence>
<name>R0KHW2_EXST2</name>
<feature type="transmembrane region" description="Helical" evidence="6">
    <location>
        <begin position="148"/>
        <end position="170"/>
    </location>
</feature>
<keyword evidence="3 6" id="KW-1133">Transmembrane helix</keyword>
<gene>
    <name evidence="8" type="ORF">SETTUDRAFT_28244</name>
</gene>
<reference evidence="8 9" key="2">
    <citation type="journal article" date="2013" name="PLoS Genet.">
        <title>Comparative genome structure, secondary metabolite, and effector coding capacity across Cochliobolus pathogens.</title>
        <authorList>
            <person name="Condon B.J."/>
            <person name="Leng Y."/>
            <person name="Wu D."/>
            <person name="Bushley K.E."/>
            <person name="Ohm R.A."/>
            <person name="Otillar R."/>
            <person name="Martin J."/>
            <person name="Schackwitz W."/>
            <person name="Grimwood J."/>
            <person name="MohdZainudin N."/>
            <person name="Xue C."/>
            <person name="Wang R."/>
            <person name="Manning V.A."/>
            <person name="Dhillon B."/>
            <person name="Tu Z.J."/>
            <person name="Steffenson B.J."/>
            <person name="Salamov A."/>
            <person name="Sun H."/>
            <person name="Lowry S."/>
            <person name="LaButti K."/>
            <person name="Han J."/>
            <person name="Copeland A."/>
            <person name="Lindquist E."/>
            <person name="Barry K."/>
            <person name="Schmutz J."/>
            <person name="Baker S.E."/>
            <person name="Ciuffetti L.M."/>
            <person name="Grigoriev I.V."/>
            <person name="Zhong S."/>
            <person name="Turgeon B.G."/>
        </authorList>
    </citation>
    <scope>NUCLEOTIDE SEQUENCE [LARGE SCALE GENOMIC DNA]</scope>
    <source>
        <strain evidence="9">28A</strain>
    </source>
</reference>
<reference evidence="8 9" key="1">
    <citation type="journal article" date="2012" name="PLoS Pathog.">
        <title>Diverse lifestyles and strategies of plant pathogenesis encoded in the genomes of eighteen Dothideomycetes fungi.</title>
        <authorList>
            <person name="Ohm R.A."/>
            <person name="Feau N."/>
            <person name="Henrissat B."/>
            <person name="Schoch C.L."/>
            <person name="Horwitz B.A."/>
            <person name="Barry K.W."/>
            <person name="Condon B.J."/>
            <person name="Copeland A.C."/>
            <person name="Dhillon B."/>
            <person name="Glaser F."/>
            <person name="Hesse C.N."/>
            <person name="Kosti I."/>
            <person name="LaButti K."/>
            <person name="Lindquist E.A."/>
            <person name="Lucas S."/>
            <person name="Salamov A.A."/>
            <person name="Bradshaw R.E."/>
            <person name="Ciuffetti L."/>
            <person name="Hamelin R.C."/>
            <person name="Kema G.H.J."/>
            <person name="Lawrence C."/>
            <person name="Scott J.A."/>
            <person name="Spatafora J.W."/>
            <person name="Turgeon B.G."/>
            <person name="de Wit P.J.G.M."/>
            <person name="Zhong S."/>
            <person name="Goodwin S.B."/>
            <person name="Grigoriev I.V."/>
        </authorList>
    </citation>
    <scope>NUCLEOTIDE SEQUENCE [LARGE SCALE GENOMIC DNA]</scope>
    <source>
        <strain evidence="9">28A</strain>
    </source>
</reference>
<evidence type="ECO:0000256" key="2">
    <source>
        <dbReference type="ARBA" id="ARBA00022692"/>
    </source>
</evidence>
<comment type="subcellular location">
    <subcellularLocation>
        <location evidence="1">Membrane</location>
        <topology evidence="1">Multi-pass membrane protein</topology>
    </subcellularLocation>
</comment>
<feature type="transmembrane region" description="Helical" evidence="6">
    <location>
        <begin position="234"/>
        <end position="253"/>
    </location>
</feature>
<dbReference type="HOGENOM" id="CLU_028200_9_0_1"/>
<evidence type="ECO:0000313" key="8">
    <source>
        <dbReference type="EMBL" id="EOA87612.1"/>
    </source>
</evidence>
<evidence type="ECO:0000259" key="7">
    <source>
        <dbReference type="Pfam" id="PF20684"/>
    </source>
</evidence>
<keyword evidence="2 6" id="KW-0812">Transmembrane</keyword>
<organism evidence="8 9">
    <name type="scientific">Exserohilum turcicum (strain 28A)</name>
    <name type="common">Northern leaf blight fungus</name>
    <name type="synonym">Setosphaeria turcica</name>
    <dbReference type="NCBI Taxonomy" id="671987"/>
    <lineage>
        <taxon>Eukaryota</taxon>
        <taxon>Fungi</taxon>
        <taxon>Dikarya</taxon>
        <taxon>Ascomycota</taxon>
        <taxon>Pezizomycotina</taxon>
        <taxon>Dothideomycetes</taxon>
        <taxon>Pleosporomycetidae</taxon>
        <taxon>Pleosporales</taxon>
        <taxon>Pleosporineae</taxon>
        <taxon>Pleosporaceae</taxon>
        <taxon>Exserohilum</taxon>
    </lineage>
</organism>
<feature type="transmembrane region" description="Helical" evidence="6">
    <location>
        <begin position="73"/>
        <end position="93"/>
    </location>
</feature>
<keyword evidence="9" id="KW-1185">Reference proteome</keyword>
<dbReference type="PANTHER" id="PTHR33048:SF47">
    <property type="entry name" value="INTEGRAL MEMBRANE PROTEIN-RELATED"/>
    <property type="match status" value="1"/>
</dbReference>
<dbReference type="Proteomes" id="UP000016935">
    <property type="component" value="Unassembled WGS sequence"/>
</dbReference>
<dbReference type="PANTHER" id="PTHR33048">
    <property type="entry name" value="PTH11-LIKE INTEGRAL MEMBRANE PROTEIN (AFU_ORTHOLOGUE AFUA_5G11245)"/>
    <property type="match status" value="1"/>
</dbReference>
<dbReference type="OrthoDB" id="61113at2759"/>
<dbReference type="InterPro" id="IPR049326">
    <property type="entry name" value="Rhodopsin_dom_fungi"/>
</dbReference>
<evidence type="ECO:0000256" key="1">
    <source>
        <dbReference type="ARBA" id="ARBA00004141"/>
    </source>
</evidence>
<feature type="transmembrane region" description="Helical" evidence="6">
    <location>
        <begin position="123"/>
        <end position="141"/>
    </location>
</feature>
<dbReference type="InterPro" id="IPR052337">
    <property type="entry name" value="SAT4-like"/>
</dbReference>
<dbReference type="AlphaFoldDB" id="R0KHW2"/>